<protein>
    <submittedName>
        <fullName evidence="2">Uncharacterized protein</fullName>
    </submittedName>
</protein>
<organism evidence="2 3">
    <name type="scientific">Xenopus laevis</name>
    <name type="common">African clawed frog</name>
    <dbReference type="NCBI Taxonomy" id="8355"/>
    <lineage>
        <taxon>Eukaryota</taxon>
        <taxon>Metazoa</taxon>
        <taxon>Chordata</taxon>
        <taxon>Craniata</taxon>
        <taxon>Vertebrata</taxon>
        <taxon>Euteleostomi</taxon>
        <taxon>Amphibia</taxon>
        <taxon>Batrachia</taxon>
        <taxon>Anura</taxon>
        <taxon>Pipoidea</taxon>
        <taxon>Pipidae</taxon>
        <taxon>Xenopodinae</taxon>
        <taxon>Xenopus</taxon>
        <taxon>Xenopus</taxon>
    </lineage>
</organism>
<evidence type="ECO:0000313" key="2">
    <source>
        <dbReference type="EMBL" id="OCT73386.1"/>
    </source>
</evidence>
<proteinExistence type="predicted"/>
<name>A0A974CIP4_XENLA</name>
<gene>
    <name evidence="2" type="ORF">XELAEV_180363659mg</name>
</gene>
<accession>A0A974CIP4</accession>
<reference evidence="3" key="1">
    <citation type="journal article" date="2016" name="Nature">
        <title>Genome evolution in the allotetraploid frog Xenopus laevis.</title>
        <authorList>
            <person name="Session A.M."/>
            <person name="Uno Y."/>
            <person name="Kwon T."/>
            <person name="Chapman J.A."/>
            <person name="Toyoda A."/>
            <person name="Takahashi S."/>
            <person name="Fukui A."/>
            <person name="Hikosaka A."/>
            <person name="Suzuki A."/>
            <person name="Kondo M."/>
            <person name="van Heeringen S.J."/>
            <person name="Quigley I."/>
            <person name="Heinz S."/>
            <person name="Ogino H."/>
            <person name="Ochi H."/>
            <person name="Hellsten U."/>
            <person name="Lyons J.B."/>
            <person name="Simakov O."/>
            <person name="Putnam N."/>
            <person name="Stites J."/>
            <person name="Kuroki Y."/>
            <person name="Tanaka T."/>
            <person name="Michiue T."/>
            <person name="Watanabe M."/>
            <person name="Bogdanovic O."/>
            <person name="Lister R."/>
            <person name="Georgiou G."/>
            <person name="Paranjpe S.S."/>
            <person name="van Kruijsbergen I."/>
            <person name="Shu S."/>
            <person name="Carlson J."/>
            <person name="Kinoshita T."/>
            <person name="Ohta Y."/>
            <person name="Mawaribuchi S."/>
            <person name="Jenkins J."/>
            <person name="Grimwood J."/>
            <person name="Schmutz J."/>
            <person name="Mitros T."/>
            <person name="Mozaffari S.V."/>
            <person name="Suzuki Y."/>
            <person name="Haramoto Y."/>
            <person name="Yamamoto T.S."/>
            <person name="Takagi C."/>
            <person name="Heald R."/>
            <person name="Miller K."/>
            <person name="Haudenschild C."/>
            <person name="Kitzman J."/>
            <person name="Nakayama T."/>
            <person name="Izutsu Y."/>
            <person name="Robert J."/>
            <person name="Fortriede J."/>
            <person name="Burns K."/>
            <person name="Lotay V."/>
            <person name="Karimi K."/>
            <person name="Yasuoka Y."/>
            <person name="Dichmann D.S."/>
            <person name="Flajnik M.F."/>
            <person name="Houston D.W."/>
            <person name="Shendure J."/>
            <person name="DuPasquier L."/>
            <person name="Vize P.D."/>
            <person name="Zorn A.M."/>
            <person name="Ito M."/>
            <person name="Marcotte E.M."/>
            <person name="Wallingford J.B."/>
            <person name="Ito Y."/>
            <person name="Asashima M."/>
            <person name="Ueno N."/>
            <person name="Matsuda Y."/>
            <person name="Veenstra G.J."/>
            <person name="Fujiyama A."/>
            <person name="Harland R.M."/>
            <person name="Taira M."/>
            <person name="Rokhsar D.S."/>
        </authorList>
    </citation>
    <scope>NUCLEOTIDE SEQUENCE [LARGE SCALE GENOMIC DNA]</scope>
    <source>
        <strain evidence="3">J</strain>
    </source>
</reference>
<feature type="compositionally biased region" description="Polar residues" evidence="1">
    <location>
        <begin position="1"/>
        <end position="10"/>
    </location>
</feature>
<feature type="non-terminal residue" evidence="2">
    <location>
        <position position="1"/>
    </location>
</feature>
<evidence type="ECO:0000313" key="3">
    <source>
        <dbReference type="Proteomes" id="UP000694892"/>
    </source>
</evidence>
<feature type="region of interest" description="Disordered" evidence="1">
    <location>
        <begin position="1"/>
        <end position="44"/>
    </location>
</feature>
<sequence length="44" mass="4733">RVIRSRSQSMDAVGLSNKKQQTVSTSHSGSFGHNNPDILKPPGI</sequence>
<dbReference type="AlphaFoldDB" id="A0A974CIP4"/>
<feature type="non-terminal residue" evidence="2">
    <location>
        <position position="44"/>
    </location>
</feature>
<evidence type="ECO:0000256" key="1">
    <source>
        <dbReference type="SAM" id="MobiDB-lite"/>
    </source>
</evidence>
<dbReference type="Proteomes" id="UP000694892">
    <property type="component" value="Chromosome 7L"/>
</dbReference>
<feature type="compositionally biased region" description="Polar residues" evidence="1">
    <location>
        <begin position="17"/>
        <end position="33"/>
    </location>
</feature>
<dbReference type="EMBL" id="CM004478">
    <property type="protein sequence ID" value="OCT73386.1"/>
    <property type="molecule type" value="Genomic_DNA"/>
</dbReference>